<sequence>MTAAFFYDLDAGYQLKRPPPQNRARGVDYTRHKVQYADYPGIVPWSVFAEEHNREACSVRGTLVTGLSESNIEFLDIFEGSEYRRQKVPVHPLDDLVPLLEYEMPLSTSVSPLPEELRAAVEVDTYVYLNPRGLLPDIWSWEVFVEQHASQWYGDQDGSSDEEVDSGLTETRALPVRPPGPIPPLPAALQTVLSLEQVRRVQAWNEQKLSTVVFYHNPASHMSTKHLKIMQNFVDGQLHAPYCLSTRVQLAIDERLPTPETFRTLLYMLGAVSFNVFLQQQVPVRDEFQLIHKLEQDATLRVPIVVWVPPKTVRGYKTAHADPKVIPGLRLGIEPPLPHSSQMKTAMEEGDVLPDETRVWVGIRATANAMRVILNGRNKLLGLTTVKKVQSVEKALKATPKKREPYMSRKRKMQERNAMLRDVVRSNVHDFS</sequence>
<gene>
    <name evidence="5" type="ORF">MCHLO_16823</name>
</gene>
<dbReference type="PANTHER" id="PTHR31544:SF2">
    <property type="entry name" value="AIG2-LIKE PROTEIN D"/>
    <property type="match status" value="1"/>
</dbReference>
<keyword evidence="6" id="KW-1185">Reference proteome</keyword>
<dbReference type="CDD" id="cd06661">
    <property type="entry name" value="GGCT_like"/>
    <property type="match status" value="1"/>
</dbReference>
<dbReference type="EMBL" id="DF849967">
    <property type="protein sequence ID" value="GAT60716.1"/>
    <property type="molecule type" value="Genomic_DNA"/>
</dbReference>
<dbReference type="PANTHER" id="PTHR31544">
    <property type="entry name" value="AIG2-LIKE PROTEIN D"/>
    <property type="match status" value="1"/>
</dbReference>
<evidence type="ECO:0000313" key="5">
    <source>
        <dbReference type="EMBL" id="GAT60716.1"/>
    </source>
</evidence>
<reference evidence="5" key="1">
    <citation type="submission" date="2014-09" db="EMBL/GenBank/DDBJ databases">
        <title>Genome sequence of the luminous mushroom Mycena chlorophos for searching fungal bioluminescence genes.</title>
        <authorList>
            <person name="Tanaka Y."/>
            <person name="Kasuga D."/>
            <person name="Oba Y."/>
            <person name="Hase S."/>
            <person name="Sato K."/>
            <person name="Oba Y."/>
            <person name="Sakakibara Y."/>
        </authorList>
    </citation>
    <scope>NUCLEOTIDE SEQUENCE</scope>
</reference>
<comment type="similarity">
    <text evidence="1">Belongs to the gamma-glutamylcyclotransferase family.</text>
</comment>
<dbReference type="Gene3D" id="3.10.490.10">
    <property type="entry name" value="Gamma-glutamyl cyclotransferase-like"/>
    <property type="match status" value="1"/>
</dbReference>
<protein>
    <recommendedName>
        <fullName evidence="3">Putative gamma-glutamylcyclotransferase</fullName>
    </recommendedName>
</protein>
<dbReference type="Pfam" id="PF06094">
    <property type="entry name" value="GGACT"/>
    <property type="match status" value="1"/>
</dbReference>
<feature type="domain" description="Gamma-glutamylcyclotransferase AIG2-like" evidence="4">
    <location>
        <begin position="16"/>
        <end position="92"/>
    </location>
</feature>
<evidence type="ECO:0000256" key="3">
    <source>
        <dbReference type="ARBA" id="ARBA00030602"/>
    </source>
</evidence>
<dbReference type="InterPro" id="IPR045038">
    <property type="entry name" value="AIG2-like"/>
</dbReference>
<dbReference type="InterPro" id="IPR009288">
    <property type="entry name" value="AIG2-like_dom"/>
</dbReference>
<evidence type="ECO:0000256" key="2">
    <source>
        <dbReference type="ARBA" id="ARBA00022679"/>
    </source>
</evidence>
<dbReference type="Proteomes" id="UP000815677">
    <property type="component" value="Unassembled WGS sequence"/>
</dbReference>
<proteinExistence type="inferred from homology"/>
<name>A0ABQ0MES0_MYCCL</name>
<evidence type="ECO:0000313" key="6">
    <source>
        <dbReference type="Proteomes" id="UP000815677"/>
    </source>
</evidence>
<evidence type="ECO:0000259" key="4">
    <source>
        <dbReference type="Pfam" id="PF06094"/>
    </source>
</evidence>
<evidence type="ECO:0000256" key="1">
    <source>
        <dbReference type="ARBA" id="ARBA00008861"/>
    </source>
</evidence>
<dbReference type="InterPro" id="IPR013024">
    <property type="entry name" value="GGCT-like"/>
</dbReference>
<keyword evidence="2" id="KW-0808">Transferase</keyword>
<accession>A0ABQ0MES0</accession>
<organism evidence="5 6">
    <name type="scientific">Mycena chlorophos</name>
    <name type="common">Agaric fungus</name>
    <name type="synonym">Agaricus chlorophos</name>
    <dbReference type="NCBI Taxonomy" id="658473"/>
    <lineage>
        <taxon>Eukaryota</taxon>
        <taxon>Fungi</taxon>
        <taxon>Dikarya</taxon>
        <taxon>Basidiomycota</taxon>
        <taxon>Agaricomycotina</taxon>
        <taxon>Agaricomycetes</taxon>
        <taxon>Agaricomycetidae</taxon>
        <taxon>Agaricales</taxon>
        <taxon>Marasmiineae</taxon>
        <taxon>Mycenaceae</taxon>
        <taxon>Mycena</taxon>
    </lineage>
</organism>